<comment type="subcellular location">
    <subcellularLocation>
        <location evidence="1">Cytoplasm</location>
    </subcellularLocation>
</comment>
<dbReference type="Pfam" id="PF17862">
    <property type="entry name" value="AAA_lid_3"/>
    <property type="match status" value="1"/>
</dbReference>
<keyword evidence="6" id="KW-0647">Proteasome</keyword>
<dbReference type="InterPro" id="IPR012340">
    <property type="entry name" value="NA-bd_OB-fold"/>
</dbReference>
<keyword evidence="5 8" id="KW-0067">ATP-binding</keyword>
<dbReference type="SUPFAM" id="SSF52540">
    <property type="entry name" value="P-loop containing nucleoside triphosphate hydrolases"/>
    <property type="match status" value="1"/>
</dbReference>
<dbReference type="Gene3D" id="1.10.8.60">
    <property type="match status" value="1"/>
</dbReference>
<feature type="region of interest" description="Disordered" evidence="9">
    <location>
        <begin position="1"/>
        <end position="28"/>
    </location>
</feature>
<organism evidence="11 12">
    <name type="scientific">Lachancea fermentati</name>
    <name type="common">Zygosaccharomyces fermentati</name>
    <dbReference type="NCBI Taxonomy" id="4955"/>
    <lineage>
        <taxon>Eukaryota</taxon>
        <taxon>Fungi</taxon>
        <taxon>Dikarya</taxon>
        <taxon>Ascomycota</taxon>
        <taxon>Saccharomycotina</taxon>
        <taxon>Saccharomycetes</taxon>
        <taxon>Saccharomycetales</taxon>
        <taxon>Saccharomycetaceae</taxon>
        <taxon>Lachancea</taxon>
    </lineage>
</organism>
<evidence type="ECO:0000256" key="8">
    <source>
        <dbReference type="RuleBase" id="RU003651"/>
    </source>
</evidence>
<dbReference type="PANTHER" id="PTHR23073">
    <property type="entry name" value="26S PROTEASOME REGULATORY SUBUNIT"/>
    <property type="match status" value="1"/>
</dbReference>
<dbReference type="FunFam" id="3.40.50.300:FF:000027">
    <property type="entry name" value="26S protease regulatory subunit 7"/>
    <property type="match status" value="1"/>
</dbReference>
<feature type="compositionally biased region" description="Basic and acidic residues" evidence="9">
    <location>
        <begin position="1"/>
        <end position="23"/>
    </location>
</feature>
<sequence length="445" mass="49891">MPPKEDWEKYKAPVEEETKEEKPNVPLTEGDIQVLKTYGAAPYADKLKAIEKDLKDIETRIKEKAGVKESDTGLAPSHLWDIMGDRQRLGEEHPLQVARCTKIIKPEASEENAGDEDEEDSKYVINLKQIAKFVVGLGERVSPTDIEEGMRVGVDRSKYHIELPLPPRIDPSVTMMTVEEKPDVTYSDVGGCKEQIEKLREVVELPLLSPERFATLGIDPPKGILLYGPPGTGKTLCARAVANRTDATFIRVIGSELVQKYVGEGARMVRELFEMARTKKACIIFFDEVDAIGGARFDDGAGGDNEVQRTMLELITQLDGFDPRGNIKVMFATNRPNTLDPALLRPGRIDRKVEFSLPDLEGRANIFRIHTKSMSVERGIRWELISRLCPNSTGAELRSVCTEAGMFAIRARRKVATEKDFLKAVEKVINGYKKFSSTSRYMQYN</sequence>
<gene>
    <name evidence="11" type="ORF">LAFE_0A05094G</name>
</gene>
<evidence type="ECO:0000256" key="1">
    <source>
        <dbReference type="ARBA" id="ARBA00004496"/>
    </source>
</evidence>
<dbReference type="GO" id="GO:0005524">
    <property type="term" value="F:ATP binding"/>
    <property type="evidence" value="ECO:0007669"/>
    <property type="project" value="UniProtKB-KW"/>
</dbReference>
<keyword evidence="3" id="KW-0963">Cytoplasm</keyword>
<dbReference type="FunFam" id="1.10.8.60:FF:000005">
    <property type="entry name" value="26S protease regulatory subunit 7"/>
    <property type="match status" value="1"/>
</dbReference>
<name>A0A1G4M6Q8_LACFM</name>
<dbReference type="OrthoDB" id="1937997at2759"/>
<dbReference type="STRING" id="4955.A0A1G4M6Q8"/>
<evidence type="ECO:0000256" key="9">
    <source>
        <dbReference type="SAM" id="MobiDB-lite"/>
    </source>
</evidence>
<dbReference type="InterPro" id="IPR027417">
    <property type="entry name" value="P-loop_NTPase"/>
</dbReference>
<dbReference type="Gene3D" id="2.40.50.140">
    <property type="entry name" value="Nucleic acid-binding proteins"/>
    <property type="match status" value="1"/>
</dbReference>
<dbReference type="SMART" id="SM00382">
    <property type="entry name" value="AAA"/>
    <property type="match status" value="1"/>
</dbReference>
<evidence type="ECO:0000256" key="2">
    <source>
        <dbReference type="ARBA" id="ARBA00006914"/>
    </source>
</evidence>
<dbReference type="AlphaFoldDB" id="A0A1G4M6Q8"/>
<feature type="domain" description="AAA+ ATPase" evidence="10">
    <location>
        <begin position="220"/>
        <end position="359"/>
    </location>
</feature>
<accession>A0A1G4M6Q8</accession>
<dbReference type="CDD" id="cd19502">
    <property type="entry name" value="RecA-like_PAN_like"/>
    <property type="match status" value="1"/>
</dbReference>
<dbReference type="GO" id="GO:0010604">
    <property type="term" value="P:positive regulation of macromolecule metabolic process"/>
    <property type="evidence" value="ECO:0007669"/>
    <property type="project" value="UniProtKB-ARBA"/>
</dbReference>
<dbReference type="EMBL" id="LT598487">
    <property type="protein sequence ID" value="SCV99526.1"/>
    <property type="molecule type" value="Genomic_DNA"/>
</dbReference>
<dbReference type="InterPro" id="IPR003959">
    <property type="entry name" value="ATPase_AAA_core"/>
</dbReference>
<dbReference type="OMA" id="RSKYHIE"/>
<reference evidence="11 12" key="1">
    <citation type="submission" date="2016-03" db="EMBL/GenBank/DDBJ databases">
        <authorList>
            <person name="Devillers H."/>
        </authorList>
    </citation>
    <scope>NUCLEOTIDE SEQUENCE [LARGE SCALE GENOMIC DNA]</scope>
    <source>
        <strain evidence="11">CBS 6772</strain>
    </source>
</reference>
<dbReference type="InterPro" id="IPR050221">
    <property type="entry name" value="26S_Proteasome_ATPase"/>
</dbReference>
<evidence type="ECO:0000256" key="4">
    <source>
        <dbReference type="ARBA" id="ARBA00022741"/>
    </source>
</evidence>
<dbReference type="Pfam" id="PF00004">
    <property type="entry name" value="AAA"/>
    <property type="match status" value="1"/>
</dbReference>
<evidence type="ECO:0000259" key="10">
    <source>
        <dbReference type="SMART" id="SM00382"/>
    </source>
</evidence>
<evidence type="ECO:0000313" key="12">
    <source>
        <dbReference type="Proteomes" id="UP000190831"/>
    </source>
</evidence>
<dbReference type="GO" id="GO:0010498">
    <property type="term" value="P:proteasomal protein catabolic process"/>
    <property type="evidence" value="ECO:0007669"/>
    <property type="project" value="UniProtKB-ARBA"/>
</dbReference>
<dbReference type="GO" id="GO:0005737">
    <property type="term" value="C:cytoplasm"/>
    <property type="evidence" value="ECO:0007669"/>
    <property type="project" value="UniProtKB-SubCell"/>
</dbReference>
<dbReference type="Pfam" id="PF21236">
    <property type="entry name" value="OB_PRS7"/>
    <property type="match status" value="1"/>
</dbReference>
<dbReference type="FunFam" id="2.40.50.140:FF:000329">
    <property type="entry name" value="26S protease subunit component"/>
    <property type="match status" value="1"/>
</dbReference>
<evidence type="ECO:0000256" key="7">
    <source>
        <dbReference type="ARBA" id="ARBA00067449"/>
    </source>
</evidence>
<dbReference type="InterPro" id="IPR041569">
    <property type="entry name" value="AAA_lid_3"/>
</dbReference>
<evidence type="ECO:0000256" key="6">
    <source>
        <dbReference type="ARBA" id="ARBA00022942"/>
    </source>
</evidence>
<evidence type="ECO:0000256" key="5">
    <source>
        <dbReference type="ARBA" id="ARBA00022840"/>
    </source>
</evidence>
<dbReference type="InterPro" id="IPR003593">
    <property type="entry name" value="AAA+_ATPase"/>
</dbReference>
<dbReference type="GO" id="GO:0008540">
    <property type="term" value="C:proteasome regulatory particle, base subcomplex"/>
    <property type="evidence" value="ECO:0007669"/>
    <property type="project" value="UniProtKB-ARBA"/>
</dbReference>
<proteinExistence type="inferred from homology"/>
<dbReference type="GO" id="GO:0080090">
    <property type="term" value="P:regulation of primary metabolic process"/>
    <property type="evidence" value="ECO:0007669"/>
    <property type="project" value="UniProtKB-ARBA"/>
</dbReference>
<protein>
    <recommendedName>
        <fullName evidence="7">26S proteasome regulatory subunit 7 homolog</fullName>
    </recommendedName>
</protein>
<dbReference type="Proteomes" id="UP000190831">
    <property type="component" value="Chromosome A"/>
</dbReference>
<comment type="similarity">
    <text evidence="2 8">Belongs to the AAA ATPase family.</text>
</comment>
<dbReference type="PROSITE" id="PS00674">
    <property type="entry name" value="AAA"/>
    <property type="match status" value="1"/>
</dbReference>
<dbReference type="Gene3D" id="3.40.50.300">
    <property type="entry name" value="P-loop containing nucleotide triphosphate hydrolases"/>
    <property type="match status" value="1"/>
</dbReference>
<dbReference type="GO" id="GO:0016887">
    <property type="term" value="F:ATP hydrolysis activity"/>
    <property type="evidence" value="ECO:0007669"/>
    <property type="project" value="InterPro"/>
</dbReference>
<dbReference type="InterPro" id="IPR003960">
    <property type="entry name" value="ATPase_AAA_CS"/>
</dbReference>
<dbReference type="InterPro" id="IPR048723">
    <property type="entry name" value="OB_PRS7"/>
</dbReference>
<keyword evidence="4 8" id="KW-0547">Nucleotide-binding</keyword>
<keyword evidence="12" id="KW-1185">Reference proteome</keyword>
<evidence type="ECO:0000256" key="3">
    <source>
        <dbReference type="ARBA" id="ARBA00022490"/>
    </source>
</evidence>
<evidence type="ECO:0000313" key="11">
    <source>
        <dbReference type="EMBL" id="SCV99526.1"/>
    </source>
</evidence>
<dbReference type="GO" id="GO:0070682">
    <property type="term" value="P:proteasome regulatory particle assembly"/>
    <property type="evidence" value="ECO:0007669"/>
    <property type="project" value="UniProtKB-ARBA"/>
</dbReference>